<organism evidence="1 2">
    <name type="scientific">Tagetes erecta</name>
    <name type="common">African marigold</name>
    <dbReference type="NCBI Taxonomy" id="13708"/>
    <lineage>
        <taxon>Eukaryota</taxon>
        <taxon>Viridiplantae</taxon>
        <taxon>Streptophyta</taxon>
        <taxon>Embryophyta</taxon>
        <taxon>Tracheophyta</taxon>
        <taxon>Spermatophyta</taxon>
        <taxon>Magnoliopsida</taxon>
        <taxon>eudicotyledons</taxon>
        <taxon>Gunneridae</taxon>
        <taxon>Pentapetalae</taxon>
        <taxon>asterids</taxon>
        <taxon>campanulids</taxon>
        <taxon>Asterales</taxon>
        <taxon>Asteraceae</taxon>
        <taxon>Asteroideae</taxon>
        <taxon>Heliantheae alliance</taxon>
        <taxon>Tageteae</taxon>
        <taxon>Tagetes</taxon>
    </lineage>
</organism>
<dbReference type="Proteomes" id="UP001229421">
    <property type="component" value="Unassembled WGS sequence"/>
</dbReference>
<gene>
    <name evidence="1" type="ORF">QVD17_32401</name>
</gene>
<protein>
    <submittedName>
        <fullName evidence="1">Uncharacterized protein</fullName>
    </submittedName>
</protein>
<dbReference type="EMBL" id="JAUHHV010000008">
    <property type="protein sequence ID" value="KAK1416610.1"/>
    <property type="molecule type" value="Genomic_DNA"/>
</dbReference>
<proteinExistence type="predicted"/>
<evidence type="ECO:0000313" key="2">
    <source>
        <dbReference type="Proteomes" id="UP001229421"/>
    </source>
</evidence>
<dbReference type="AlphaFoldDB" id="A0AAD8NHY3"/>
<keyword evidence="2" id="KW-1185">Reference proteome</keyword>
<evidence type="ECO:0000313" key="1">
    <source>
        <dbReference type="EMBL" id="KAK1416610.1"/>
    </source>
</evidence>
<accession>A0AAD8NHY3</accession>
<reference evidence="1" key="1">
    <citation type="journal article" date="2023" name="bioRxiv">
        <title>Improved chromosome-level genome assembly for marigold (Tagetes erecta).</title>
        <authorList>
            <person name="Jiang F."/>
            <person name="Yuan L."/>
            <person name="Wang S."/>
            <person name="Wang H."/>
            <person name="Xu D."/>
            <person name="Wang A."/>
            <person name="Fan W."/>
        </authorList>
    </citation>
    <scope>NUCLEOTIDE SEQUENCE</scope>
    <source>
        <strain evidence="1">WSJ</strain>
        <tissue evidence="1">Leaf</tissue>
    </source>
</reference>
<comment type="caution">
    <text evidence="1">The sequence shown here is derived from an EMBL/GenBank/DDBJ whole genome shotgun (WGS) entry which is preliminary data.</text>
</comment>
<name>A0AAD8NHY3_TARER</name>
<sequence length="224" mass="25432">MLHLEVLIVCEVNIIYIFTRRVLHKLICFHLVCNSSYVLDISICSLKKIKQGFFGDLKTEDKEVVKAALLGCLVVMMAKDFVMSLIMSSTIGKPQSLIDLAIVIESSESCVCKKSPREGSFAKDLIIFAKACDMSTNPSTGCILLNASSSLLQKGMHFLIFIQKQQEVFAAIESNSAHKPLLEVIEEIMGDHEMMMGRSYQEPREDIPDIWFWLRHWLHFNEIT</sequence>